<reference evidence="2 3" key="1">
    <citation type="submission" date="2019-07" db="EMBL/GenBank/DDBJ databases">
        <title>Whole genome shotgun sequence of Adhaeribacter aerolatus NBRC 106133.</title>
        <authorList>
            <person name="Hosoyama A."/>
            <person name="Uohara A."/>
            <person name="Ohji S."/>
            <person name="Ichikawa N."/>
        </authorList>
    </citation>
    <scope>NUCLEOTIDE SEQUENCE [LARGE SCALE GENOMIC DNA]</scope>
    <source>
        <strain evidence="2 3">NBRC 106133</strain>
    </source>
</reference>
<keyword evidence="3" id="KW-1185">Reference proteome</keyword>
<feature type="domain" description="NurA" evidence="1">
    <location>
        <begin position="325"/>
        <end position="445"/>
    </location>
</feature>
<name>A0A512B2I4_9BACT</name>
<dbReference type="AlphaFoldDB" id="A0A512B2I4"/>
<dbReference type="InterPro" id="IPR018977">
    <property type="entry name" value="NurA_domain"/>
</dbReference>
<dbReference type="OrthoDB" id="3078163at2"/>
<protein>
    <recommendedName>
        <fullName evidence="1">NurA domain-containing protein</fullName>
    </recommendedName>
</protein>
<organism evidence="2 3">
    <name type="scientific">Adhaeribacter aerolatus</name>
    <dbReference type="NCBI Taxonomy" id="670289"/>
    <lineage>
        <taxon>Bacteria</taxon>
        <taxon>Pseudomonadati</taxon>
        <taxon>Bacteroidota</taxon>
        <taxon>Cytophagia</taxon>
        <taxon>Cytophagales</taxon>
        <taxon>Hymenobacteraceae</taxon>
        <taxon>Adhaeribacter</taxon>
    </lineage>
</organism>
<evidence type="ECO:0000313" key="3">
    <source>
        <dbReference type="Proteomes" id="UP000321532"/>
    </source>
</evidence>
<evidence type="ECO:0000313" key="2">
    <source>
        <dbReference type="EMBL" id="GEO06158.1"/>
    </source>
</evidence>
<comment type="caution">
    <text evidence="2">The sequence shown here is derived from an EMBL/GenBank/DDBJ whole genome shotgun (WGS) entry which is preliminary data.</text>
</comment>
<dbReference type="EMBL" id="BJYS01000032">
    <property type="protein sequence ID" value="GEO06158.1"/>
    <property type="molecule type" value="Genomic_DNA"/>
</dbReference>
<dbReference type="Proteomes" id="UP000321532">
    <property type="component" value="Unassembled WGS sequence"/>
</dbReference>
<dbReference type="Pfam" id="PF09376">
    <property type="entry name" value="NurA"/>
    <property type="match status" value="1"/>
</dbReference>
<accession>A0A512B2I4</accession>
<sequence length="496" mass="56366">MSENNGQDYHLTEEGVREDLQRQPYVLMRLVENAFIVAENLRGNYFENTSKFIKDLRKKILLAKSGESDPIISISNINGANWQEVQGEVVTFIDGGVGQVEISGQIPILLRVGSYAVRTGERNLAEREQFGYYPVILGDLEGGSKERKDFIDIVRITAELLGGLSALKRTPNLRLLMFHGPLMYLMGNYAGHSPFTENDIDLFLRSYAANPQLASDLKNKFLEEARIQIYPKLAPGVDTDMIQKKLFDPLAWMAFLYQQLISEAKKRSPVPIIAGVVERGRLREFSEDVLLERIFVSLRKKNNQNYFNNLFGRTDLKTPGILLDRLAYTDAILMAMLMKPGQRSESWIINKLKGLRTGQTILTGEARATNMDWSILKDPLLGFPKIKGCYISVSDRTEPIRVEVFECLGEQQIEEAAKRAYLYSLLIPGYGFPVGLDVADKFAKVPTWLTNAYSKLIKHHLSVSLQKGEIKDAEMRHLLVQAIYMTHRDWLFRPNP</sequence>
<proteinExistence type="predicted"/>
<gene>
    <name evidence="2" type="ORF">AAE02nite_38220</name>
</gene>
<evidence type="ECO:0000259" key="1">
    <source>
        <dbReference type="Pfam" id="PF09376"/>
    </source>
</evidence>
<dbReference type="RefSeq" id="WP_146901627.1">
    <property type="nucleotide sequence ID" value="NZ_BJYS01000032.1"/>
</dbReference>